<keyword evidence="2" id="KW-1185">Reference proteome</keyword>
<name>A0ACB8BTJ2_9AGAM</name>
<protein>
    <submittedName>
        <fullName evidence="1">Uncharacterized protein</fullName>
    </submittedName>
</protein>
<gene>
    <name evidence="1" type="ORF">BV22DRAFT_1192497</name>
</gene>
<accession>A0ACB8BTJ2</accession>
<dbReference type="Proteomes" id="UP000790709">
    <property type="component" value="Unassembled WGS sequence"/>
</dbReference>
<reference evidence="1" key="1">
    <citation type="journal article" date="2021" name="New Phytol.">
        <title>Evolutionary innovations through gain and loss of genes in the ectomycorrhizal Boletales.</title>
        <authorList>
            <person name="Wu G."/>
            <person name="Miyauchi S."/>
            <person name="Morin E."/>
            <person name="Kuo A."/>
            <person name="Drula E."/>
            <person name="Varga T."/>
            <person name="Kohler A."/>
            <person name="Feng B."/>
            <person name="Cao Y."/>
            <person name="Lipzen A."/>
            <person name="Daum C."/>
            <person name="Hundley H."/>
            <person name="Pangilinan J."/>
            <person name="Johnson J."/>
            <person name="Barry K."/>
            <person name="LaButti K."/>
            <person name="Ng V."/>
            <person name="Ahrendt S."/>
            <person name="Min B."/>
            <person name="Choi I.G."/>
            <person name="Park H."/>
            <person name="Plett J.M."/>
            <person name="Magnuson J."/>
            <person name="Spatafora J.W."/>
            <person name="Nagy L.G."/>
            <person name="Henrissat B."/>
            <person name="Grigoriev I.V."/>
            <person name="Yang Z.L."/>
            <person name="Xu J."/>
            <person name="Martin F.M."/>
        </authorList>
    </citation>
    <scope>NUCLEOTIDE SEQUENCE</scope>
    <source>
        <strain evidence="1">KUC20120723A-06</strain>
    </source>
</reference>
<dbReference type="EMBL" id="MU266348">
    <property type="protein sequence ID" value="KAH7928856.1"/>
    <property type="molecule type" value="Genomic_DNA"/>
</dbReference>
<sequence>MSTPSSSRAITYFDITIGAKPAGRIIFQLYDDLVPKTAENFRALCTGEKGEGKSGKPLYYAGSSFHRVIKGFMCQGGDFTAGNGTGGESIYGEKFEDEGFPVKHTKPFLLSMANAGKDTNGSQFFITVAPTSHLDGKHVVFGEVIKGKSIVRQIENHPTSSGDVPTEPITIAACGVLAPDDPSLTVETRGLFYVPCLPRMLMFDFDSLSIVLHVPYNCTYITNRTSPSVHSTYPSSGSSKTDGSDPYEDYPDDDDHDVQDPKVALTIAGEIRDAGSTAFRTQKFEEALEKYLKSIRYLDVHPVLPDDTPEDIQAAYPALLTPLLLNSALAALKTGSSDVAIRNTTRAIDRLQLGGGDKAKAHYRRALARSAQKADDEALEDLSAALKFAPGDTAIAAERAKVLARQKEKKEKEKKAFRKMFE</sequence>
<organism evidence="1 2">
    <name type="scientific">Leucogyrophana mollusca</name>
    <dbReference type="NCBI Taxonomy" id="85980"/>
    <lineage>
        <taxon>Eukaryota</taxon>
        <taxon>Fungi</taxon>
        <taxon>Dikarya</taxon>
        <taxon>Basidiomycota</taxon>
        <taxon>Agaricomycotina</taxon>
        <taxon>Agaricomycetes</taxon>
        <taxon>Agaricomycetidae</taxon>
        <taxon>Boletales</taxon>
        <taxon>Boletales incertae sedis</taxon>
        <taxon>Leucogyrophana</taxon>
    </lineage>
</organism>
<evidence type="ECO:0000313" key="2">
    <source>
        <dbReference type="Proteomes" id="UP000790709"/>
    </source>
</evidence>
<comment type="caution">
    <text evidence="1">The sequence shown here is derived from an EMBL/GenBank/DDBJ whole genome shotgun (WGS) entry which is preliminary data.</text>
</comment>
<evidence type="ECO:0000313" key="1">
    <source>
        <dbReference type="EMBL" id="KAH7928856.1"/>
    </source>
</evidence>
<proteinExistence type="predicted"/>